<evidence type="ECO:0000313" key="2">
    <source>
        <dbReference type="EMBL" id="CAD5223929.1"/>
    </source>
</evidence>
<evidence type="ECO:0000313" key="3">
    <source>
        <dbReference type="Proteomes" id="UP000614601"/>
    </source>
</evidence>
<reference evidence="2" key="1">
    <citation type="submission" date="2020-09" db="EMBL/GenBank/DDBJ databases">
        <authorList>
            <person name="Kikuchi T."/>
        </authorList>
    </citation>
    <scope>NUCLEOTIDE SEQUENCE</scope>
    <source>
        <strain evidence="2">SH1</strain>
    </source>
</reference>
<gene>
    <name evidence="2" type="ORF">BOKJ2_LOCUS10699</name>
</gene>
<dbReference type="EMBL" id="CAJFDH010000005">
    <property type="protein sequence ID" value="CAD5223929.1"/>
    <property type="molecule type" value="Genomic_DNA"/>
</dbReference>
<dbReference type="Proteomes" id="UP000783686">
    <property type="component" value="Unassembled WGS sequence"/>
</dbReference>
<dbReference type="OrthoDB" id="5844311at2759"/>
<comment type="caution">
    <text evidence="2">The sequence shown here is derived from an EMBL/GenBank/DDBJ whole genome shotgun (WGS) entry which is preliminary data.</text>
</comment>
<organism evidence="2 3">
    <name type="scientific">Bursaphelenchus okinawaensis</name>
    <dbReference type="NCBI Taxonomy" id="465554"/>
    <lineage>
        <taxon>Eukaryota</taxon>
        <taxon>Metazoa</taxon>
        <taxon>Ecdysozoa</taxon>
        <taxon>Nematoda</taxon>
        <taxon>Chromadorea</taxon>
        <taxon>Rhabditida</taxon>
        <taxon>Tylenchina</taxon>
        <taxon>Tylenchomorpha</taxon>
        <taxon>Aphelenchoidea</taxon>
        <taxon>Aphelenchoididae</taxon>
        <taxon>Bursaphelenchus</taxon>
    </lineage>
</organism>
<keyword evidence="3" id="KW-1185">Reference proteome</keyword>
<dbReference type="AlphaFoldDB" id="A0A811L8G8"/>
<feature type="signal peptide" evidence="1">
    <location>
        <begin position="1"/>
        <end position="24"/>
    </location>
</feature>
<dbReference type="EMBL" id="CAJFCW020000005">
    <property type="protein sequence ID" value="CAG9119153.1"/>
    <property type="molecule type" value="Genomic_DNA"/>
</dbReference>
<dbReference type="Proteomes" id="UP000614601">
    <property type="component" value="Unassembled WGS sequence"/>
</dbReference>
<sequence>MRADALIKVAVLLILAVLAPFGYSGPVLESTNDLSALKMLRNYMEQYGGPEGDVQYVVLDDMRSNKRGMGPRPLRFG</sequence>
<feature type="chain" id="PRO_5036221357" evidence="1">
    <location>
        <begin position="25"/>
        <end position="77"/>
    </location>
</feature>
<protein>
    <submittedName>
        <fullName evidence="2">Uncharacterized protein</fullName>
    </submittedName>
</protein>
<proteinExistence type="predicted"/>
<evidence type="ECO:0000256" key="1">
    <source>
        <dbReference type="SAM" id="SignalP"/>
    </source>
</evidence>
<name>A0A811L8G8_9BILA</name>
<accession>A0A811L8G8</accession>
<keyword evidence="1" id="KW-0732">Signal</keyword>